<reference evidence="3" key="1">
    <citation type="submission" date="2022-11" db="UniProtKB">
        <authorList>
            <consortium name="WormBaseParasite"/>
        </authorList>
    </citation>
    <scope>IDENTIFICATION</scope>
</reference>
<organism evidence="2 3">
    <name type="scientific">Meloidogyne floridensis</name>
    <dbReference type="NCBI Taxonomy" id="298350"/>
    <lineage>
        <taxon>Eukaryota</taxon>
        <taxon>Metazoa</taxon>
        <taxon>Ecdysozoa</taxon>
        <taxon>Nematoda</taxon>
        <taxon>Chromadorea</taxon>
        <taxon>Rhabditida</taxon>
        <taxon>Tylenchina</taxon>
        <taxon>Tylenchomorpha</taxon>
        <taxon>Tylenchoidea</taxon>
        <taxon>Meloidogynidae</taxon>
        <taxon>Meloidogyninae</taxon>
        <taxon>Meloidogyne</taxon>
    </lineage>
</organism>
<evidence type="ECO:0000313" key="2">
    <source>
        <dbReference type="Proteomes" id="UP000887560"/>
    </source>
</evidence>
<name>A0A915P601_9BILA</name>
<keyword evidence="2" id="KW-1185">Reference proteome</keyword>
<evidence type="ECO:0000256" key="1">
    <source>
        <dbReference type="SAM" id="SignalP"/>
    </source>
</evidence>
<protein>
    <submittedName>
        <fullName evidence="3">Secreted protein</fullName>
    </submittedName>
</protein>
<sequence length="72" mass="8228">MQFKNYIFILFLFISTTITTTINGRLVPTGSNPLHNAIIDSVTDSITNLLDDLKNFENGFLNNKNDEENYSR</sequence>
<dbReference type="WBParaSite" id="scf7180000424136.g12407">
    <property type="protein sequence ID" value="scf7180000424136.g12407"/>
    <property type="gene ID" value="scf7180000424136.g12407"/>
</dbReference>
<evidence type="ECO:0000313" key="3">
    <source>
        <dbReference type="WBParaSite" id="scf7180000424136.g12407"/>
    </source>
</evidence>
<feature type="signal peptide" evidence="1">
    <location>
        <begin position="1"/>
        <end position="24"/>
    </location>
</feature>
<dbReference type="AlphaFoldDB" id="A0A915P601"/>
<dbReference type="Proteomes" id="UP000887560">
    <property type="component" value="Unplaced"/>
</dbReference>
<accession>A0A915P601</accession>
<proteinExistence type="predicted"/>
<feature type="chain" id="PRO_5037043414" evidence="1">
    <location>
        <begin position="25"/>
        <end position="72"/>
    </location>
</feature>
<keyword evidence="1" id="KW-0732">Signal</keyword>